<organism evidence="3">
    <name type="scientific">Echinostoma caproni</name>
    <dbReference type="NCBI Taxonomy" id="27848"/>
    <lineage>
        <taxon>Eukaryota</taxon>
        <taxon>Metazoa</taxon>
        <taxon>Spiralia</taxon>
        <taxon>Lophotrochozoa</taxon>
        <taxon>Platyhelminthes</taxon>
        <taxon>Trematoda</taxon>
        <taxon>Digenea</taxon>
        <taxon>Plagiorchiida</taxon>
        <taxon>Echinostomata</taxon>
        <taxon>Echinostomatoidea</taxon>
        <taxon>Echinostomatidae</taxon>
        <taxon>Echinostoma</taxon>
    </lineage>
</organism>
<evidence type="ECO:0000313" key="2">
    <source>
        <dbReference type="Proteomes" id="UP000272942"/>
    </source>
</evidence>
<evidence type="ECO:0000313" key="3">
    <source>
        <dbReference type="WBParaSite" id="ECPE_0000073201-mRNA-1"/>
    </source>
</evidence>
<keyword evidence="2" id="KW-1185">Reference proteome</keyword>
<evidence type="ECO:0000313" key="1">
    <source>
        <dbReference type="EMBL" id="VDP27976.1"/>
    </source>
</evidence>
<reference evidence="1 2" key="2">
    <citation type="submission" date="2018-11" db="EMBL/GenBank/DDBJ databases">
        <authorList>
            <consortium name="Pathogen Informatics"/>
        </authorList>
    </citation>
    <scope>NUCLEOTIDE SEQUENCE [LARGE SCALE GENOMIC DNA]</scope>
    <source>
        <strain evidence="1 2">Egypt</strain>
    </source>
</reference>
<dbReference type="AlphaFoldDB" id="A0A183A197"/>
<dbReference type="EMBL" id="UZAN01002960">
    <property type="protein sequence ID" value="VDP27976.1"/>
    <property type="molecule type" value="Genomic_DNA"/>
</dbReference>
<proteinExistence type="predicted"/>
<accession>A0A183A197</accession>
<dbReference type="OrthoDB" id="10056300at2759"/>
<sequence length="73" mass="8161">MKVPSVKLEVDGEPLFLKRRVLPYDQREGVLKALQKMEQNGVINKVESSAWVTPIIVAIKVIVGHHGSVEIIE</sequence>
<gene>
    <name evidence="1" type="ORF">ECPE_LOCUS732</name>
</gene>
<name>A0A183A197_9TREM</name>
<protein>
    <submittedName>
        <fullName evidence="3">DUF2922 domain-containing protein</fullName>
    </submittedName>
</protein>
<dbReference type="Gene3D" id="3.10.10.10">
    <property type="entry name" value="HIV Type 1 Reverse Transcriptase, subunit A, domain 1"/>
    <property type="match status" value="1"/>
</dbReference>
<dbReference type="WBParaSite" id="ECPE_0000073201-mRNA-1">
    <property type="protein sequence ID" value="ECPE_0000073201-mRNA-1"/>
    <property type="gene ID" value="ECPE_0000073201"/>
</dbReference>
<dbReference type="Proteomes" id="UP000272942">
    <property type="component" value="Unassembled WGS sequence"/>
</dbReference>
<reference evidence="3" key="1">
    <citation type="submission" date="2016-06" db="UniProtKB">
        <authorList>
            <consortium name="WormBaseParasite"/>
        </authorList>
    </citation>
    <scope>IDENTIFICATION</scope>
</reference>